<dbReference type="GO" id="GO:0005886">
    <property type="term" value="C:plasma membrane"/>
    <property type="evidence" value="ECO:0007669"/>
    <property type="project" value="TreeGrafter"/>
</dbReference>
<dbReference type="GO" id="GO:0071555">
    <property type="term" value="P:cell wall organization"/>
    <property type="evidence" value="ECO:0007669"/>
    <property type="project" value="TreeGrafter"/>
</dbReference>
<evidence type="ECO:0000259" key="2">
    <source>
        <dbReference type="Pfam" id="PF00905"/>
    </source>
</evidence>
<feature type="non-terminal residue" evidence="3">
    <location>
        <position position="1"/>
    </location>
</feature>
<evidence type="ECO:0000256" key="1">
    <source>
        <dbReference type="ARBA" id="ARBA00004167"/>
    </source>
</evidence>
<gene>
    <name evidence="3" type="ORF">GKC33_13835</name>
</gene>
<dbReference type="EMBL" id="WKKX01001133">
    <property type="protein sequence ID" value="MSE09696.1"/>
    <property type="molecule type" value="Genomic_DNA"/>
</dbReference>
<protein>
    <submittedName>
        <fullName evidence="3">Penicillin-binding protein 2</fullName>
    </submittedName>
</protein>
<sequence length="107" mass="11636">YTTIQLAQYASILANKGYKIQPHLLQSIRANGKDGKMGAVKYEVKPNITGVIDVPDSYWDIIHSGMYKVVHGTSQYATGTAMKDINPAIAAKTGTAETVYKNTDTIT</sequence>
<name>A0A7X2MHS5_9LACO</name>
<dbReference type="PANTHER" id="PTHR30627:SF2">
    <property type="entry name" value="PEPTIDOGLYCAN D,D-TRANSPEPTIDASE MRDA"/>
    <property type="match status" value="1"/>
</dbReference>
<dbReference type="InterPro" id="IPR050515">
    <property type="entry name" value="Beta-lactam/transpept"/>
</dbReference>
<dbReference type="InterPro" id="IPR012338">
    <property type="entry name" value="Beta-lactam/transpept-like"/>
</dbReference>
<dbReference type="InterPro" id="IPR001460">
    <property type="entry name" value="PCN-bd_Tpept"/>
</dbReference>
<comment type="subcellular location">
    <subcellularLocation>
        <location evidence="1">Membrane</location>
        <topology evidence="1">Single-pass membrane protein</topology>
    </subcellularLocation>
</comment>
<dbReference type="GO" id="GO:0008658">
    <property type="term" value="F:penicillin binding"/>
    <property type="evidence" value="ECO:0007669"/>
    <property type="project" value="InterPro"/>
</dbReference>
<organism evidence="3 4">
    <name type="scientific">Ligilactobacillus salivarius</name>
    <dbReference type="NCBI Taxonomy" id="1624"/>
    <lineage>
        <taxon>Bacteria</taxon>
        <taxon>Bacillati</taxon>
        <taxon>Bacillota</taxon>
        <taxon>Bacilli</taxon>
        <taxon>Lactobacillales</taxon>
        <taxon>Lactobacillaceae</taxon>
        <taxon>Ligilactobacillus</taxon>
    </lineage>
</organism>
<dbReference type="AlphaFoldDB" id="A0A7X2MHS5"/>
<accession>A0A7X2MHS5</accession>
<dbReference type="PANTHER" id="PTHR30627">
    <property type="entry name" value="PEPTIDOGLYCAN D,D-TRANSPEPTIDASE"/>
    <property type="match status" value="1"/>
</dbReference>
<feature type="non-terminal residue" evidence="3">
    <location>
        <position position="107"/>
    </location>
</feature>
<dbReference type="Gene3D" id="3.40.710.10">
    <property type="entry name" value="DD-peptidase/beta-lactamase superfamily"/>
    <property type="match status" value="1"/>
</dbReference>
<evidence type="ECO:0000313" key="4">
    <source>
        <dbReference type="Proteomes" id="UP000467635"/>
    </source>
</evidence>
<dbReference type="Pfam" id="PF00905">
    <property type="entry name" value="Transpeptidase"/>
    <property type="match status" value="1"/>
</dbReference>
<reference evidence="3 4" key="1">
    <citation type="submission" date="2019-11" db="EMBL/GenBank/DDBJ databases">
        <title>Draft Genome Sequence of Plant Growth-Promoting Rhizosphere-Associated Bacteria.</title>
        <authorList>
            <person name="Vasilyev I.Y."/>
            <person name="Radchenko V."/>
            <person name="Ilnitskaya E.V."/>
        </authorList>
    </citation>
    <scope>NUCLEOTIDE SEQUENCE [LARGE SCALE GENOMIC DNA]</scope>
    <source>
        <strain evidence="3 4">VRA_01-1sq_f</strain>
    </source>
</reference>
<evidence type="ECO:0000313" key="3">
    <source>
        <dbReference type="EMBL" id="MSE09696.1"/>
    </source>
</evidence>
<feature type="domain" description="Penicillin-binding protein transpeptidase" evidence="2">
    <location>
        <begin position="1"/>
        <end position="104"/>
    </location>
</feature>
<dbReference type="Proteomes" id="UP000467635">
    <property type="component" value="Unassembled WGS sequence"/>
</dbReference>
<proteinExistence type="predicted"/>
<comment type="caution">
    <text evidence="3">The sequence shown here is derived from an EMBL/GenBank/DDBJ whole genome shotgun (WGS) entry which is preliminary data.</text>
</comment>
<dbReference type="GO" id="GO:0071972">
    <property type="term" value="F:peptidoglycan L,D-transpeptidase activity"/>
    <property type="evidence" value="ECO:0007669"/>
    <property type="project" value="TreeGrafter"/>
</dbReference>
<dbReference type="SUPFAM" id="SSF56601">
    <property type="entry name" value="beta-lactamase/transpeptidase-like"/>
    <property type="match status" value="1"/>
</dbReference>